<dbReference type="SUPFAM" id="SSF50129">
    <property type="entry name" value="GroES-like"/>
    <property type="match status" value="1"/>
</dbReference>
<dbReference type="SMART" id="SM00829">
    <property type="entry name" value="PKS_ER"/>
    <property type="match status" value="1"/>
</dbReference>
<gene>
    <name evidence="2" type="ORF">MUB52_16770</name>
</gene>
<comment type="caution">
    <text evidence="2">The sequence shown here is derived from an EMBL/GenBank/DDBJ whole genome shotgun (WGS) entry which is preliminary data.</text>
</comment>
<evidence type="ECO:0000313" key="3">
    <source>
        <dbReference type="Proteomes" id="UP001208690"/>
    </source>
</evidence>
<reference evidence="2 3" key="1">
    <citation type="submission" date="2022-04" db="EMBL/GenBank/DDBJ databases">
        <title>Roseobacter sp. WL0113 is a bacterium isolated from neritic sediment.</title>
        <authorList>
            <person name="Wang L."/>
            <person name="He W."/>
            <person name="Zhang D.-F."/>
        </authorList>
    </citation>
    <scope>NUCLEOTIDE SEQUENCE [LARGE SCALE GENOMIC DNA]</scope>
    <source>
        <strain evidence="2 3">WL0113</strain>
    </source>
</reference>
<dbReference type="EMBL" id="JALIEB010000012">
    <property type="protein sequence ID" value="MCV3273086.1"/>
    <property type="molecule type" value="Genomic_DNA"/>
</dbReference>
<dbReference type="Gene3D" id="3.90.180.10">
    <property type="entry name" value="Medium-chain alcohol dehydrogenases, catalytic domain"/>
    <property type="match status" value="1"/>
</dbReference>
<dbReference type="InterPro" id="IPR020843">
    <property type="entry name" value="ER"/>
</dbReference>
<evidence type="ECO:0000259" key="1">
    <source>
        <dbReference type="SMART" id="SM00829"/>
    </source>
</evidence>
<feature type="domain" description="Enoyl reductase (ER)" evidence="1">
    <location>
        <begin position="15"/>
        <end position="338"/>
    </location>
</feature>
<dbReference type="PANTHER" id="PTHR43677">
    <property type="entry name" value="SHORT-CHAIN DEHYDROGENASE/REDUCTASE"/>
    <property type="match status" value="1"/>
</dbReference>
<sequence>MNSVKNHRIDVQRRGPPDVMHWLPHSTAAPAAGEVRVRVEAAGVSGYDLMIRGHWFFGFTKTPYTPGEDLVGVVDAVGPGVTHFTIGQRVAGWTFGQGGGYSEMAVRPAETLVPVPNGVDPVTAAAIITNYLTASLVLEKTAKVQPGERVLINGAAGGLGSALLQLGNFAGFEIFGTGSDKSTDFIAENGAVPINYKTENFVGRIQDLTDDGVDVVIDVVGGPRQLWRSSRCLRRGGRLVMLGMASIYESSAAIIPLSLLTAGTVALWPNGVSVPMSPSMLSFPAKNLDWYRDTLTDLLEKAAAGRLRPAIAAEISMPEAPQAHAMLEAGGLVGKVVLTNSK</sequence>
<dbReference type="InterPro" id="IPR011032">
    <property type="entry name" value="GroES-like_sf"/>
</dbReference>
<dbReference type="PANTHER" id="PTHR43677:SF4">
    <property type="entry name" value="QUINONE OXIDOREDUCTASE-LIKE PROTEIN 2"/>
    <property type="match status" value="1"/>
</dbReference>
<dbReference type="Proteomes" id="UP001208690">
    <property type="component" value="Unassembled WGS sequence"/>
</dbReference>
<dbReference type="InterPro" id="IPR036291">
    <property type="entry name" value="NAD(P)-bd_dom_sf"/>
</dbReference>
<dbReference type="SUPFAM" id="SSF51735">
    <property type="entry name" value="NAD(P)-binding Rossmann-fold domains"/>
    <property type="match status" value="1"/>
</dbReference>
<name>A0ABT3BHN5_9RHOB</name>
<dbReference type="Gene3D" id="3.40.50.720">
    <property type="entry name" value="NAD(P)-binding Rossmann-like Domain"/>
    <property type="match status" value="1"/>
</dbReference>
<dbReference type="InterPro" id="IPR051397">
    <property type="entry name" value="Zn-ADH-like_protein"/>
</dbReference>
<accession>A0ABT3BHN5</accession>
<keyword evidence="3" id="KW-1185">Reference proteome</keyword>
<evidence type="ECO:0000313" key="2">
    <source>
        <dbReference type="EMBL" id="MCV3273086.1"/>
    </source>
</evidence>
<proteinExistence type="predicted"/>
<organism evidence="2 3">
    <name type="scientific">Roseobacter sinensis</name>
    <dbReference type="NCBI Taxonomy" id="2931391"/>
    <lineage>
        <taxon>Bacteria</taxon>
        <taxon>Pseudomonadati</taxon>
        <taxon>Pseudomonadota</taxon>
        <taxon>Alphaproteobacteria</taxon>
        <taxon>Rhodobacterales</taxon>
        <taxon>Roseobacteraceae</taxon>
        <taxon>Roseobacter</taxon>
    </lineage>
</organism>
<dbReference type="InterPro" id="IPR013154">
    <property type="entry name" value="ADH-like_N"/>
</dbReference>
<protein>
    <submittedName>
        <fullName evidence="2">Zinc-binding dehydrogenase</fullName>
    </submittedName>
</protein>
<dbReference type="RefSeq" id="WP_263845403.1">
    <property type="nucleotide sequence ID" value="NZ_JALIEB010000012.1"/>
</dbReference>
<dbReference type="Pfam" id="PF13602">
    <property type="entry name" value="ADH_zinc_N_2"/>
    <property type="match status" value="1"/>
</dbReference>
<dbReference type="Pfam" id="PF08240">
    <property type="entry name" value="ADH_N"/>
    <property type="match status" value="1"/>
</dbReference>